<name>A0ABX0GB80_9RHOB</name>
<keyword evidence="9" id="KW-1003">Cell membrane</keyword>
<feature type="transmembrane region" description="Helical" evidence="9">
    <location>
        <begin position="284"/>
        <end position="303"/>
    </location>
</feature>
<dbReference type="PANTHER" id="PTHR43773:SF1">
    <property type="entry name" value="MAGNESIUM TRANSPORTER MGTE"/>
    <property type="match status" value="1"/>
</dbReference>
<keyword evidence="7 9" id="KW-0472">Membrane</keyword>
<evidence type="ECO:0000256" key="1">
    <source>
        <dbReference type="ARBA" id="ARBA00004141"/>
    </source>
</evidence>
<keyword evidence="3 9" id="KW-0813">Transport</keyword>
<evidence type="ECO:0000256" key="7">
    <source>
        <dbReference type="ARBA" id="ARBA00023136"/>
    </source>
</evidence>
<proteinExistence type="inferred from homology"/>
<comment type="subunit">
    <text evidence="9">Homodimer.</text>
</comment>
<comment type="subcellular location">
    <subcellularLocation>
        <location evidence="9">Cell membrane</location>
        <topology evidence="9">Multi-pass membrane protein</topology>
    </subcellularLocation>
    <subcellularLocation>
        <location evidence="1">Membrane</location>
        <topology evidence="1">Multi-pass membrane protein</topology>
    </subcellularLocation>
</comment>
<keyword evidence="12" id="KW-1185">Reference proteome</keyword>
<evidence type="ECO:0000256" key="9">
    <source>
        <dbReference type="RuleBase" id="RU362011"/>
    </source>
</evidence>
<keyword evidence="9" id="KW-0479">Metal-binding</keyword>
<dbReference type="Gene3D" id="1.10.357.20">
    <property type="entry name" value="SLC41 divalent cation transporters, integral membrane domain"/>
    <property type="match status" value="1"/>
</dbReference>
<evidence type="ECO:0000256" key="5">
    <source>
        <dbReference type="ARBA" id="ARBA00022842"/>
    </source>
</evidence>
<dbReference type="Pfam" id="PF03448">
    <property type="entry name" value="MgtE_N"/>
    <property type="match status" value="1"/>
</dbReference>
<dbReference type="SMART" id="SM00924">
    <property type="entry name" value="MgtE_N"/>
    <property type="match status" value="1"/>
</dbReference>
<feature type="domain" description="CBS" evidence="10">
    <location>
        <begin position="134"/>
        <end position="197"/>
    </location>
</feature>
<dbReference type="Proteomes" id="UP001515660">
    <property type="component" value="Unassembled WGS sequence"/>
</dbReference>
<dbReference type="SUPFAM" id="SSF158791">
    <property type="entry name" value="MgtE N-terminal domain-like"/>
    <property type="match status" value="1"/>
</dbReference>
<keyword evidence="5 9" id="KW-0460">Magnesium</keyword>
<dbReference type="Pfam" id="PF01769">
    <property type="entry name" value="MgtE"/>
    <property type="match status" value="1"/>
</dbReference>
<dbReference type="SUPFAM" id="SSF54631">
    <property type="entry name" value="CBS-domain pair"/>
    <property type="match status" value="1"/>
</dbReference>
<dbReference type="InterPro" id="IPR006669">
    <property type="entry name" value="MgtE_transporter"/>
</dbReference>
<dbReference type="InterPro" id="IPR038076">
    <property type="entry name" value="MgtE_N_sf"/>
</dbReference>
<organism evidence="11 12">
    <name type="scientific">Rhodobacter calidifons</name>
    <dbReference type="NCBI Taxonomy" id="2715277"/>
    <lineage>
        <taxon>Bacteria</taxon>
        <taxon>Pseudomonadati</taxon>
        <taxon>Pseudomonadota</taxon>
        <taxon>Alphaproteobacteria</taxon>
        <taxon>Rhodobacterales</taxon>
        <taxon>Rhodobacter group</taxon>
        <taxon>Rhodobacter</taxon>
    </lineage>
</organism>
<keyword evidence="8" id="KW-0129">CBS domain</keyword>
<feature type="transmembrane region" description="Helical" evidence="9">
    <location>
        <begin position="309"/>
        <end position="327"/>
    </location>
</feature>
<comment type="caution">
    <text evidence="11">The sequence shown here is derived from an EMBL/GenBank/DDBJ whole genome shotgun (WGS) entry which is preliminary data.</text>
</comment>
<dbReference type="InterPro" id="IPR006668">
    <property type="entry name" value="Mg_transptr_MgtE_intracell_dom"/>
</dbReference>
<dbReference type="InterPro" id="IPR046342">
    <property type="entry name" value="CBS_dom_sf"/>
</dbReference>
<evidence type="ECO:0000313" key="12">
    <source>
        <dbReference type="Proteomes" id="UP001515660"/>
    </source>
</evidence>
<comment type="similarity">
    <text evidence="2 9">Belongs to the SLC41A transporter family.</text>
</comment>
<feature type="transmembrane region" description="Helical" evidence="9">
    <location>
        <begin position="362"/>
        <end position="384"/>
    </location>
</feature>
<evidence type="ECO:0000256" key="3">
    <source>
        <dbReference type="ARBA" id="ARBA00022448"/>
    </source>
</evidence>
<dbReference type="PROSITE" id="PS51371">
    <property type="entry name" value="CBS"/>
    <property type="match status" value="2"/>
</dbReference>
<dbReference type="InterPro" id="IPR000644">
    <property type="entry name" value="CBS_dom"/>
</dbReference>
<evidence type="ECO:0000256" key="6">
    <source>
        <dbReference type="ARBA" id="ARBA00022989"/>
    </source>
</evidence>
<gene>
    <name evidence="11" type="primary">mgtE</name>
    <name evidence="11" type="ORF">G8O29_17925</name>
</gene>
<feature type="domain" description="CBS" evidence="10">
    <location>
        <begin position="198"/>
        <end position="256"/>
    </location>
</feature>
<dbReference type="InterPro" id="IPR036739">
    <property type="entry name" value="SLC41_membr_dom_sf"/>
</dbReference>
<sequence>MTTLTNALTAWLAANDTASVREAVKTIHPADIANEIGGLPADQAARLLTALPPDRQGIVFGYFDAPFQIAMAKALPRADLAQIVTAMSHDDRADLWKRLDPAARDALMPALAQAEREDIRRLAAYPEGTAGALMTSDYATLGPDETVREAIAHLRREAPDAETIYAAYVVDADRSLLGVVSLRDLILADEGARVADLMQRDPACAHVEDTKDQVAEKIATYDVLALPVVTEGRRLVGIVTVDDALDIARGERGRRLVQFGAAAPIGGGPDLDLRNSSYAQMFRVRVFWLIVLTFFGIITSTFVAAQEEMLSQVIILAAFIAPIVDMGGNTGSQSATLVIRSMALGQVGLKARDIWFVIRREIPVALSLGVVIALMEAVLAWFSKGVGGDILLVVGLAMAACTVLGALIGALLPFAARRIGTDPATLSSPLITSIMDLLGVFIYFGLAYAFLGHLLVD</sequence>
<comment type="function">
    <text evidence="9">Acts as a magnesium transporter.</text>
</comment>
<dbReference type="CDD" id="cd04606">
    <property type="entry name" value="CBS_pair_Mg_transporter"/>
    <property type="match status" value="1"/>
</dbReference>
<keyword evidence="6 9" id="KW-1133">Transmembrane helix</keyword>
<keyword evidence="4 9" id="KW-0812">Transmembrane</keyword>
<dbReference type="Gene3D" id="1.25.60.10">
    <property type="entry name" value="MgtE N-terminal domain-like"/>
    <property type="match status" value="1"/>
</dbReference>
<dbReference type="Gene3D" id="3.10.580.10">
    <property type="entry name" value="CBS-domain"/>
    <property type="match status" value="1"/>
</dbReference>
<evidence type="ECO:0000259" key="10">
    <source>
        <dbReference type="PROSITE" id="PS51371"/>
    </source>
</evidence>
<evidence type="ECO:0000256" key="4">
    <source>
        <dbReference type="ARBA" id="ARBA00022692"/>
    </source>
</evidence>
<evidence type="ECO:0000313" key="11">
    <source>
        <dbReference type="EMBL" id="NHB78572.1"/>
    </source>
</evidence>
<dbReference type="EMBL" id="JAANHS010000035">
    <property type="protein sequence ID" value="NHB78572.1"/>
    <property type="molecule type" value="Genomic_DNA"/>
</dbReference>
<feature type="transmembrane region" description="Helical" evidence="9">
    <location>
        <begin position="390"/>
        <end position="416"/>
    </location>
</feature>
<evidence type="ECO:0000256" key="8">
    <source>
        <dbReference type="PROSITE-ProRule" id="PRU00703"/>
    </source>
</evidence>
<feature type="transmembrane region" description="Helical" evidence="9">
    <location>
        <begin position="437"/>
        <end position="456"/>
    </location>
</feature>
<dbReference type="PANTHER" id="PTHR43773">
    <property type="entry name" value="MAGNESIUM TRANSPORTER MGTE"/>
    <property type="match status" value="1"/>
</dbReference>
<dbReference type="SMART" id="SM00116">
    <property type="entry name" value="CBS"/>
    <property type="match status" value="2"/>
</dbReference>
<dbReference type="NCBIfam" id="TIGR00400">
    <property type="entry name" value="mgtE"/>
    <property type="match status" value="1"/>
</dbReference>
<accession>A0ABX0GB80</accession>
<evidence type="ECO:0000256" key="2">
    <source>
        <dbReference type="ARBA" id="ARBA00009749"/>
    </source>
</evidence>
<dbReference type="Pfam" id="PF00571">
    <property type="entry name" value="CBS"/>
    <property type="match status" value="2"/>
</dbReference>
<reference evidence="11 12" key="1">
    <citation type="journal article" date="2022" name="Microorganisms">
        <title>Genome Sequence and Characterization of a Xanthorhodopsin-Containing, Aerobic Anoxygenic Phototrophic Rhodobacter Species, Isolated from Mesophilic Conditions at Yellowstone National Park.</title>
        <authorList>
            <person name="Kyndt J.A."/>
            <person name="Robertson S."/>
            <person name="Shoffstall I.B."/>
            <person name="Ramaley R.F."/>
            <person name="Meyer T.E."/>
        </authorList>
    </citation>
    <scope>NUCLEOTIDE SEQUENCE [LARGE SCALE GENOMIC DNA]</scope>
    <source>
        <strain evidence="11 12">M37P</strain>
    </source>
</reference>
<protein>
    <recommendedName>
        <fullName evidence="9">Magnesium transporter MgtE</fullName>
    </recommendedName>
</protein>
<dbReference type="InterPro" id="IPR006667">
    <property type="entry name" value="SLC41_membr_dom"/>
</dbReference>
<dbReference type="SUPFAM" id="SSF161093">
    <property type="entry name" value="MgtE membrane domain-like"/>
    <property type="match status" value="1"/>
</dbReference>
<dbReference type="RefSeq" id="WP_166404570.1">
    <property type="nucleotide sequence ID" value="NZ_JAANHS010000035.1"/>
</dbReference>